<feature type="transmembrane region" description="Helical" evidence="1">
    <location>
        <begin position="7"/>
        <end position="28"/>
    </location>
</feature>
<gene>
    <name evidence="2" type="ORF">LCGC14_0018320</name>
</gene>
<evidence type="ECO:0000256" key="1">
    <source>
        <dbReference type="SAM" id="Phobius"/>
    </source>
</evidence>
<proteinExistence type="predicted"/>
<feature type="transmembrane region" description="Helical" evidence="1">
    <location>
        <begin position="96"/>
        <end position="116"/>
    </location>
</feature>
<feature type="transmembrane region" description="Helical" evidence="1">
    <location>
        <begin position="284"/>
        <end position="305"/>
    </location>
</feature>
<keyword evidence="1" id="KW-0472">Membrane</keyword>
<feature type="transmembrane region" description="Helical" evidence="1">
    <location>
        <begin position="182"/>
        <end position="214"/>
    </location>
</feature>
<feature type="transmembrane region" description="Helical" evidence="1">
    <location>
        <begin position="221"/>
        <end position="240"/>
    </location>
</feature>
<dbReference type="AlphaFoldDB" id="A0A0F9W241"/>
<feature type="transmembrane region" description="Helical" evidence="1">
    <location>
        <begin position="317"/>
        <end position="334"/>
    </location>
</feature>
<dbReference type="Gene3D" id="2.60.120.260">
    <property type="entry name" value="Galactose-binding domain-like"/>
    <property type="match status" value="2"/>
</dbReference>
<evidence type="ECO:0008006" key="3">
    <source>
        <dbReference type="Google" id="ProtNLM"/>
    </source>
</evidence>
<accession>A0A0F9W241</accession>
<dbReference type="SUPFAM" id="SSF49785">
    <property type="entry name" value="Galactose-binding domain-like"/>
    <property type="match status" value="1"/>
</dbReference>
<name>A0A0F9W241_9ZZZZ</name>
<feature type="transmembrane region" description="Helical" evidence="1">
    <location>
        <begin position="64"/>
        <end position="84"/>
    </location>
</feature>
<protein>
    <recommendedName>
        <fullName evidence="3">F5/8 type C domain-containing protein</fullName>
    </recommendedName>
</protein>
<feature type="transmembrane region" description="Helical" evidence="1">
    <location>
        <begin position="367"/>
        <end position="387"/>
    </location>
</feature>
<organism evidence="2">
    <name type="scientific">marine sediment metagenome</name>
    <dbReference type="NCBI Taxonomy" id="412755"/>
    <lineage>
        <taxon>unclassified sequences</taxon>
        <taxon>metagenomes</taxon>
        <taxon>ecological metagenomes</taxon>
    </lineage>
</organism>
<reference evidence="2" key="1">
    <citation type="journal article" date="2015" name="Nature">
        <title>Complex archaea that bridge the gap between prokaryotes and eukaryotes.</title>
        <authorList>
            <person name="Spang A."/>
            <person name="Saw J.H."/>
            <person name="Jorgensen S.L."/>
            <person name="Zaremba-Niedzwiedzka K."/>
            <person name="Martijn J."/>
            <person name="Lind A.E."/>
            <person name="van Eijk R."/>
            <person name="Schleper C."/>
            <person name="Guy L."/>
            <person name="Ettema T.J."/>
        </authorList>
    </citation>
    <scope>NUCLEOTIDE SEQUENCE</scope>
</reference>
<dbReference type="InterPro" id="IPR008979">
    <property type="entry name" value="Galactose-bd-like_sf"/>
</dbReference>
<keyword evidence="1" id="KW-0812">Transmembrane</keyword>
<evidence type="ECO:0000313" key="2">
    <source>
        <dbReference type="EMBL" id="KKO11351.1"/>
    </source>
</evidence>
<feature type="transmembrane region" description="Helical" evidence="1">
    <location>
        <begin position="152"/>
        <end position="170"/>
    </location>
</feature>
<keyword evidence="1" id="KW-1133">Transmembrane helix</keyword>
<sequence length="813" mass="90794">MRKHWRVIPLLAGAGLYLAFGLGLLRVMGPNWIMSPVDTAYINLFNGLNVARGLPIDHLAWPGIPTAIINAVVIRAVHLFYGQGDIVADVLANPELYFNAINHVMLALIVCAIFIFGLATTWATGSLLLGLLVQLCPFLIPEWFHALPLRGMPSSIQLICGLLLAAVTVASLRRDLSTNKRIIFYVVASAALCGLGISAKLSIAAIVLLPFLFIPGAKWKLRYCACLALSVTIFLLPGIIQGKYFYRTLFAAGSPRSHLVGLPGQSFWEGLLVDAKNQAHNHSLLLKILLYSAGSAAVISIVAFWRRSLRKSPEYRLLWCAVVTMAAVWVYLLPKWDAPHYFFGYMALWSLPVVAVYSIVMKSLARWRICQFVFGALVLAAVCLGIHQRNKEIVEGNITPKCYAWFKGVWDDSLEIDRLLHERYPERAWIFTPPTNSPYMSLDLGNQGSKLRYTDTLSKILPPNVYIYSWDGSRCYDRSRKRFRIQDILSMHKGAAFTAVKKYDSPYNPADLGHIWPREVLFSEAVFVGEMGRLFTMEQILVGGVASASTQRPLAEAPAPPAQPAAWMTDEPLPQWYQLDTWPENVGWVVSGYVLRAANADVASRMPKTWRFEGSDDATHWSVLDSQADVPAWQAGESRSYSLAAAGHYRYYRLLVTGGPDVPGVGLSAMKLIVEADSLYSPRWQRLFGLTFTNAEDDEAKLTAPFWETATAAAWIQTDLGEGNAEAAAAYSLRTGPHGPDATGRMPKEWQLLGSNDGHTWDVVDTRTDEVDWQLDERRIYSISKPGRYRYYRLHIGASNDPNIIRLYDLRLF</sequence>
<feature type="transmembrane region" description="Helical" evidence="1">
    <location>
        <begin position="340"/>
        <end position="360"/>
    </location>
</feature>
<comment type="caution">
    <text evidence="2">The sequence shown here is derived from an EMBL/GenBank/DDBJ whole genome shotgun (WGS) entry which is preliminary data.</text>
</comment>
<dbReference type="EMBL" id="LAZR01000003">
    <property type="protein sequence ID" value="KKO11351.1"/>
    <property type="molecule type" value="Genomic_DNA"/>
</dbReference>